<dbReference type="CDD" id="cd05387">
    <property type="entry name" value="BY-kinase"/>
    <property type="match status" value="1"/>
</dbReference>
<evidence type="ECO:0000256" key="10">
    <source>
        <dbReference type="ARBA" id="ARBA00022840"/>
    </source>
</evidence>
<dbReference type="Pfam" id="PF10609">
    <property type="entry name" value="ParA"/>
    <property type="match status" value="1"/>
</dbReference>
<keyword evidence="9 18" id="KW-0418">Kinase</keyword>
<evidence type="ECO:0000256" key="4">
    <source>
        <dbReference type="ARBA" id="ARBA00011903"/>
    </source>
</evidence>
<keyword evidence="10" id="KW-0067">ATP-binding</keyword>
<dbReference type="FunFam" id="3.40.50.300:FF:000527">
    <property type="entry name" value="Tyrosine-protein kinase etk"/>
    <property type="match status" value="1"/>
</dbReference>
<dbReference type="InterPro" id="IPR050445">
    <property type="entry name" value="Bact_polysacc_biosynth/exp"/>
</dbReference>
<organism evidence="18 19">
    <name type="scientific">Microbacterium oleivorans</name>
    <dbReference type="NCBI Taxonomy" id="273677"/>
    <lineage>
        <taxon>Bacteria</taxon>
        <taxon>Bacillati</taxon>
        <taxon>Actinomycetota</taxon>
        <taxon>Actinomycetes</taxon>
        <taxon>Micrococcales</taxon>
        <taxon>Microbacteriaceae</taxon>
        <taxon>Microbacterium</taxon>
    </lineage>
</organism>
<dbReference type="GO" id="GO:0005524">
    <property type="term" value="F:ATP binding"/>
    <property type="evidence" value="ECO:0007669"/>
    <property type="project" value="UniProtKB-KW"/>
</dbReference>
<dbReference type="PANTHER" id="PTHR32309">
    <property type="entry name" value="TYROSINE-PROTEIN KINASE"/>
    <property type="match status" value="1"/>
</dbReference>
<comment type="similarity">
    <text evidence="2">Belongs to the CpsC/CapA family.</text>
</comment>
<reference evidence="18 19" key="1">
    <citation type="submission" date="2020-06" db="EMBL/GenBank/DDBJ databases">
        <authorList>
            <person name="Jo H."/>
        </authorList>
    </citation>
    <scope>NUCLEOTIDE SEQUENCE [LARGE SCALE GENOMIC DNA]</scope>
    <source>
        <strain evidence="18 19">I46</strain>
    </source>
</reference>
<comment type="subcellular location">
    <subcellularLocation>
        <location evidence="1">Cell membrane</location>
        <topology evidence="1">Multi-pass membrane protein</topology>
    </subcellularLocation>
</comment>
<name>A0A7D5IYG0_9MICO</name>
<dbReference type="GO" id="GO:0005886">
    <property type="term" value="C:plasma membrane"/>
    <property type="evidence" value="ECO:0007669"/>
    <property type="project" value="UniProtKB-SubCell"/>
</dbReference>
<protein>
    <recommendedName>
        <fullName evidence="4">non-specific protein-tyrosine kinase</fullName>
        <ecNumber evidence="4">2.7.10.2</ecNumber>
    </recommendedName>
</protein>
<keyword evidence="5" id="KW-1003">Cell membrane</keyword>
<proteinExistence type="inferred from homology"/>
<dbReference type="PANTHER" id="PTHR32309:SF13">
    <property type="entry name" value="FERRIC ENTEROBACTIN TRANSPORT PROTEIN FEPE"/>
    <property type="match status" value="1"/>
</dbReference>
<keyword evidence="12 16" id="KW-0472">Membrane</keyword>
<evidence type="ECO:0000256" key="1">
    <source>
        <dbReference type="ARBA" id="ARBA00004651"/>
    </source>
</evidence>
<dbReference type="EMBL" id="CP058316">
    <property type="protein sequence ID" value="QLD12276.1"/>
    <property type="molecule type" value="Genomic_DNA"/>
</dbReference>
<keyword evidence="8" id="KW-0547">Nucleotide-binding</keyword>
<comment type="similarity">
    <text evidence="3">Belongs to the CpsD/CapB family.</text>
</comment>
<dbReference type="SUPFAM" id="SSF52540">
    <property type="entry name" value="P-loop containing nucleoside triphosphate hydrolases"/>
    <property type="match status" value="1"/>
</dbReference>
<dbReference type="NCBIfam" id="TIGR01007">
    <property type="entry name" value="eps_fam"/>
    <property type="match status" value="1"/>
</dbReference>
<evidence type="ECO:0000256" key="7">
    <source>
        <dbReference type="ARBA" id="ARBA00022692"/>
    </source>
</evidence>
<evidence type="ECO:0000256" key="13">
    <source>
        <dbReference type="ARBA" id="ARBA00023137"/>
    </source>
</evidence>
<evidence type="ECO:0000256" key="11">
    <source>
        <dbReference type="ARBA" id="ARBA00022989"/>
    </source>
</evidence>
<comment type="catalytic activity">
    <reaction evidence="14">
        <text>L-tyrosyl-[protein] + ATP = O-phospho-L-tyrosyl-[protein] + ADP + H(+)</text>
        <dbReference type="Rhea" id="RHEA:10596"/>
        <dbReference type="Rhea" id="RHEA-COMP:10136"/>
        <dbReference type="Rhea" id="RHEA-COMP:20101"/>
        <dbReference type="ChEBI" id="CHEBI:15378"/>
        <dbReference type="ChEBI" id="CHEBI:30616"/>
        <dbReference type="ChEBI" id="CHEBI:46858"/>
        <dbReference type="ChEBI" id="CHEBI:61978"/>
        <dbReference type="ChEBI" id="CHEBI:456216"/>
        <dbReference type="EC" id="2.7.10.2"/>
    </reaction>
</comment>
<evidence type="ECO:0000256" key="8">
    <source>
        <dbReference type="ARBA" id="ARBA00022741"/>
    </source>
</evidence>
<keyword evidence="6 18" id="KW-0808">Transferase</keyword>
<dbReference type="GO" id="GO:0004715">
    <property type="term" value="F:non-membrane spanning protein tyrosine kinase activity"/>
    <property type="evidence" value="ECO:0007669"/>
    <property type="project" value="UniProtKB-EC"/>
</dbReference>
<dbReference type="Proteomes" id="UP000509638">
    <property type="component" value="Chromosome"/>
</dbReference>
<evidence type="ECO:0000256" key="3">
    <source>
        <dbReference type="ARBA" id="ARBA00007316"/>
    </source>
</evidence>
<dbReference type="InterPro" id="IPR005702">
    <property type="entry name" value="Wzc-like_C"/>
</dbReference>
<accession>A0A7D5IYG0</accession>
<dbReference type="EC" id="2.7.10.2" evidence="4"/>
<keyword evidence="13" id="KW-0829">Tyrosine-protein kinase</keyword>
<evidence type="ECO:0000256" key="12">
    <source>
        <dbReference type="ARBA" id="ARBA00023136"/>
    </source>
</evidence>
<gene>
    <name evidence="18" type="ORF">HW566_11120</name>
</gene>
<dbReference type="InterPro" id="IPR003856">
    <property type="entry name" value="LPS_length_determ_N"/>
</dbReference>
<sequence length="486" mass="51339">MELRDYLRILHRNWILLLALLIVGTGAGAAYALLQTPRYEASTSLYVSVRTEGAATGELVQGTTFARQMVTSYVDVIPTSLVLDPVIDELGLEQSSAQLASRITATTPVNTVLINIGVTDTDPELAARIANATAESFTTAVQNTIERPADGQGVSPVQVTVTQLATAPESPSSPNIPLYIAIGALLGLALGVGFAVLRSVLDTRIHTLHDLEQLTDKPMLGGIAFDSEASKRPLIVHADPRSPRAESFRTLRTNLQFLNVEDGPRSFVVSSAGPGEGKSTTTANLAIALAETGARVALVDGDLRLPRVADYMGIEGGVGLTDVIIGRVPLVDALQKWGANQLFVLPSGPVPPNPSELLGSTSMDNVLASLTEHFDYVLVDAPPLLLVTDAAVLSKKTRGVIMVAASGRTKKQELQGAFRTLDTAGGTLLGVVVTMLPTKGPDSYGYGAYTYGSTHVVDQAPVQLSRAEAKEKRRAGRGETTGARRS</sequence>
<evidence type="ECO:0000256" key="14">
    <source>
        <dbReference type="ARBA" id="ARBA00051245"/>
    </source>
</evidence>
<evidence type="ECO:0000256" key="5">
    <source>
        <dbReference type="ARBA" id="ARBA00022475"/>
    </source>
</evidence>
<keyword evidence="7 16" id="KW-0812">Transmembrane</keyword>
<feature type="region of interest" description="Disordered" evidence="15">
    <location>
        <begin position="465"/>
        <end position="486"/>
    </location>
</feature>
<evidence type="ECO:0000313" key="19">
    <source>
        <dbReference type="Proteomes" id="UP000509638"/>
    </source>
</evidence>
<evidence type="ECO:0000313" key="18">
    <source>
        <dbReference type="EMBL" id="QLD12276.1"/>
    </source>
</evidence>
<dbReference type="InterPro" id="IPR027417">
    <property type="entry name" value="P-loop_NTPase"/>
</dbReference>
<evidence type="ECO:0000256" key="16">
    <source>
        <dbReference type="SAM" id="Phobius"/>
    </source>
</evidence>
<feature type="domain" description="Polysaccharide chain length determinant N-terminal" evidence="17">
    <location>
        <begin position="2"/>
        <end position="90"/>
    </location>
</feature>
<feature type="transmembrane region" description="Helical" evidence="16">
    <location>
        <begin position="176"/>
        <end position="197"/>
    </location>
</feature>
<dbReference type="Pfam" id="PF02706">
    <property type="entry name" value="Wzz"/>
    <property type="match status" value="1"/>
</dbReference>
<evidence type="ECO:0000256" key="6">
    <source>
        <dbReference type="ARBA" id="ARBA00022679"/>
    </source>
</evidence>
<dbReference type="RefSeq" id="WP_178012891.1">
    <property type="nucleotide sequence ID" value="NZ_CP058316.1"/>
</dbReference>
<evidence type="ECO:0000256" key="9">
    <source>
        <dbReference type="ARBA" id="ARBA00022777"/>
    </source>
</evidence>
<dbReference type="GO" id="GO:0042802">
    <property type="term" value="F:identical protein binding"/>
    <property type="evidence" value="ECO:0007669"/>
    <property type="project" value="UniProtKB-ARBA"/>
</dbReference>
<keyword evidence="11 16" id="KW-1133">Transmembrane helix</keyword>
<dbReference type="InterPro" id="IPR033756">
    <property type="entry name" value="YlxH/NBP35"/>
</dbReference>
<evidence type="ECO:0000256" key="2">
    <source>
        <dbReference type="ARBA" id="ARBA00006683"/>
    </source>
</evidence>
<evidence type="ECO:0000256" key="15">
    <source>
        <dbReference type="SAM" id="MobiDB-lite"/>
    </source>
</evidence>
<evidence type="ECO:0000259" key="17">
    <source>
        <dbReference type="Pfam" id="PF02706"/>
    </source>
</evidence>
<dbReference type="AlphaFoldDB" id="A0A7D5IYG0"/>
<dbReference type="Gene3D" id="3.40.50.300">
    <property type="entry name" value="P-loop containing nucleotide triphosphate hydrolases"/>
    <property type="match status" value="1"/>
</dbReference>